<comment type="subcellular location">
    <subcellularLocation>
        <location evidence="1">Cell membrane</location>
        <topology evidence="1">Single-pass type I membrane protein</topology>
    </subcellularLocation>
</comment>
<dbReference type="PRINTS" id="PR00019">
    <property type="entry name" value="LEURICHRPT"/>
</dbReference>
<dbReference type="KEGG" id="gra:105786518"/>
<sequence>MRMSFFSLLFLNSFVSVTFIVNVGLVSAQCQSDQSRLLLQLESSFSYNNDSSGKLVPVKWNQNTDCCSWDGVSCDGGGHVIGLDLNSRSISSSIDDSSSLFRLQHLQWLNLAYNEFNPAFPSAFDKLENLSYLNLSHAGFDGQIPIEISRLTRLVTLDLSTFTFPGLKLEEPNLGTLVRNVTRLKFLYLDGVNLSATGNEWCQALSPLTELQVLNMSGCYLSGPIHSSLSMLRSLSVIHLDFNNLSASVPKFFAGFPNLTSLSLTYTNLSGRLPDEIFQIPTLQTLDLSDNDLLRGSFQKFSPNLSLQTLSLSRTNFEGQVPESLGNLGKLTRIELAECNFSGAIPKTMKKLTQLVYLDFSFNRFSGPIPSFSSSRNLTYLSLGYNQLNGGIHSTDWSSLSKLEIVDLQKNKFSGTIPPALFCIPSLQRLFLSQNQFKGNLSDLHGKASLLLEGLDLSSNKFQGQFPMSVFELHGLKLLSLSSNNYSGSIPMSAFQNLRNLSYLDLSYNRLSIDVNDTDISSISFPTFTTLKLASCNLMEFPDFLMNQSSLIELDLSKNQIHGKIPNWIWKATSLEHLNLSQNFFVEFQRPLENITSNVRFLDAHGNQLQGQIPILNAYDVFYLDYSDNNFSSILPPHIGDSLRSASFLSLANNNFHGSIPRSICNSTSLDVLDLSNNSLSGPIPQCLFQMTVSLGVLNLRGNNLSGIISDTFPESCKLQTLDLNQNRLEGKVPKSLGNCKMLEVLDIGNNQINGNFPCHLKNIATLHALVLRSNKFNGHIDCPGNNSGWPLLQIFDLASNNFSGKLHLSGLGTWEAMRPNQDKNQSKLKHLMFDLLEDDDQYYYQDAITVTIKGNELELVKILTVFTSIDISCNNFEGPIPEVIGKFNALYALNFSHNAFTGSIPSFFGKLQQLESLDLSSNSLRGEIPLQLANLNFLSFLNVSNNKLVGPIPTSTQLQSFSEASFENNAGLCGPPLKTKCGSSPAKEDSPSDSETGSSIEWNLLSVVIGFIFGLGIIIVPLIYWKRWRIWYFERVDRALSRLFPRLGRETKKHGRRAKQNQRRRT</sequence>
<keyword evidence="6 13" id="KW-0732">Signal</keyword>
<feature type="chain" id="PRO_5002266602" description="Leucine-rich repeat-containing N-terminal plant-type domain-containing protein" evidence="13">
    <location>
        <begin position="29"/>
        <end position="1067"/>
    </location>
</feature>
<dbReference type="SMART" id="SM00365">
    <property type="entry name" value="LRR_SD22"/>
    <property type="match status" value="5"/>
</dbReference>
<evidence type="ECO:0000313" key="16">
    <source>
        <dbReference type="Proteomes" id="UP000032304"/>
    </source>
</evidence>
<dbReference type="eggNOG" id="KOG0619">
    <property type="taxonomic scope" value="Eukaryota"/>
</dbReference>
<reference evidence="15 16" key="1">
    <citation type="journal article" date="2012" name="Nature">
        <title>Repeated polyploidization of Gossypium genomes and the evolution of spinnable cotton fibres.</title>
        <authorList>
            <person name="Paterson A.H."/>
            <person name="Wendel J.F."/>
            <person name="Gundlach H."/>
            <person name="Guo H."/>
            <person name="Jenkins J."/>
            <person name="Jin D."/>
            <person name="Llewellyn D."/>
            <person name="Showmaker K.C."/>
            <person name="Shu S."/>
            <person name="Udall J."/>
            <person name="Yoo M.J."/>
            <person name="Byers R."/>
            <person name="Chen W."/>
            <person name="Doron-Faigenboim A."/>
            <person name="Duke M.V."/>
            <person name="Gong L."/>
            <person name="Grimwood J."/>
            <person name="Grover C."/>
            <person name="Grupp K."/>
            <person name="Hu G."/>
            <person name="Lee T.H."/>
            <person name="Li J."/>
            <person name="Lin L."/>
            <person name="Liu T."/>
            <person name="Marler B.S."/>
            <person name="Page J.T."/>
            <person name="Roberts A.W."/>
            <person name="Romanel E."/>
            <person name="Sanders W.S."/>
            <person name="Szadkowski E."/>
            <person name="Tan X."/>
            <person name="Tang H."/>
            <person name="Xu C."/>
            <person name="Wang J."/>
            <person name="Wang Z."/>
            <person name="Zhang D."/>
            <person name="Zhang L."/>
            <person name="Ashrafi H."/>
            <person name="Bedon F."/>
            <person name="Bowers J.E."/>
            <person name="Brubaker C.L."/>
            <person name="Chee P.W."/>
            <person name="Das S."/>
            <person name="Gingle A.R."/>
            <person name="Haigler C.H."/>
            <person name="Harker D."/>
            <person name="Hoffmann L.V."/>
            <person name="Hovav R."/>
            <person name="Jones D.C."/>
            <person name="Lemke C."/>
            <person name="Mansoor S."/>
            <person name="ur Rahman M."/>
            <person name="Rainville L.N."/>
            <person name="Rambani A."/>
            <person name="Reddy U.K."/>
            <person name="Rong J.K."/>
            <person name="Saranga Y."/>
            <person name="Scheffler B.E."/>
            <person name="Scheffler J.A."/>
            <person name="Stelly D.M."/>
            <person name="Triplett B.A."/>
            <person name="Van Deynze A."/>
            <person name="Vaslin M.F."/>
            <person name="Waghmare V.N."/>
            <person name="Walford S.A."/>
            <person name="Wright R.J."/>
            <person name="Zaki E.A."/>
            <person name="Zhang T."/>
            <person name="Dennis E.S."/>
            <person name="Mayer K.F."/>
            <person name="Peterson D.G."/>
            <person name="Rokhsar D.S."/>
            <person name="Wang X."/>
            <person name="Schmutz J."/>
        </authorList>
    </citation>
    <scope>NUCLEOTIDE SEQUENCE [LARGE SCALE GENOMIC DNA]</scope>
</reference>
<dbReference type="FunFam" id="3.80.10.10:FF:000111">
    <property type="entry name" value="LRR receptor-like serine/threonine-protein kinase ERECTA"/>
    <property type="match status" value="1"/>
</dbReference>
<dbReference type="AlphaFoldDB" id="A0A0D2RCU9"/>
<dbReference type="Pfam" id="PF00560">
    <property type="entry name" value="LRR_1"/>
    <property type="match status" value="7"/>
</dbReference>
<evidence type="ECO:0000256" key="12">
    <source>
        <dbReference type="SAM" id="Phobius"/>
    </source>
</evidence>
<keyword evidence="4" id="KW-0433">Leucine-rich repeat</keyword>
<evidence type="ECO:0000313" key="15">
    <source>
        <dbReference type="EMBL" id="KJB16995.1"/>
    </source>
</evidence>
<keyword evidence="7" id="KW-0677">Repeat</keyword>
<evidence type="ECO:0000256" key="3">
    <source>
        <dbReference type="ARBA" id="ARBA00022475"/>
    </source>
</evidence>
<keyword evidence="9 12" id="KW-0472">Membrane</keyword>
<dbReference type="OrthoDB" id="1394818at2759"/>
<evidence type="ECO:0000259" key="14">
    <source>
        <dbReference type="Pfam" id="PF08263"/>
    </source>
</evidence>
<evidence type="ECO:0000256" key="5">
    <source>
        <dbReference type="ARBA" id="ARBA00022692"/>
    </source>
</evidence>
<evidence type="ECO:0000256" key="8">
    <source>
        <dbReference type="ARBA" id="ARBA00022989"/>
    </source>
</evidence>
<dbReference type="Pfam" id="PF13855">
    <property type="entry name" value="LRR_8"/>
    <property type="match status" value="4"/>
</dbReference>
<dbReference type="OMA" id="IWYFERV"/>
<feature type="signal peptide" evidence="13">
    <location>
        <begin position="1"/>
        <end position="28"/>
    </location>
</feature>
<dbReference type="Gramene" id="KJB16995">
    <property type="protein sequence ID" value="KJB16995"/>
    <property type="gene ID" value="B456_002G259400"/>
</dbReference>
<dbReference type="PANTHER" id="PTHR48061">
    <property type="entry name" value="LEUCINE-RICH REPEAT RECEPTOR PROTEIN KINASE EMS1-LIKE-RELATED"/>
    <property type="match status" value="1"/>
</dbReference>
<dbReference type="Proteomes" id="UP000032304">
    <property type="component" value="Chromosome 2"/>
</dbReference>
<proteinExistence type="inferred from homology"/>
<dbReference type="Pfam" id="PF08263">
    <property type="entry name" value="LRRNT_2"/>
    <property type="match status" value="1"/>
</dbReference>
<dbReference type="InterPro" id="IPR013210">
    <property type="entry name" value="LRR_N_plant-typ"/>
</dbReference>
<evidence type="ECO:0000256" key="2">
    <source>
        <dbReference type="ARBA" id="ARBA00009592"/>
    </source>
</evidence>
<keyword evidence="10" id="KW-0675">Receptor</keyword>
<dbReference type="Gene3D" id="3.80.10.10">
    <property type="entry name" value="Ribonuclease Inhibitor"/>
    <property type="match status" value="5"/>
</dbReference>
<gene>
    <name evidence="15" type="ORF">B456_002G259400</name>
</gene>
<evidence type="ECO:0000256" key="10">
    <source>
        <dbReference type="ARBA" id="ARBA00023170"/>
    </source>
</evidence>
<keyword evidence="16" id="KW-1185">Reference proteome</keyword>
<dbReference type="SMART" id="SM00369">
    <property type="entry name" value="LRR_TYP"/>
    <property type="match status" value="9"/>
</dbReference>
<organism evidence="15 16">
    <name type="scientific">Gossypium raimondii</name>
    <name type="common">Peruvian cotton</name>
    <name type="synonym">Gossypium klotzschianum subsp. raimondii</name>
    <dbReference type="NCBI Taxonomy" id="29730"/>
    <lineage>
        <taxon>Eukaryota</taxon>
        <taxon>Viridiplantae</taxon>
        <taxon>Streptophyta</taxon>
        <taxon>Embryophyta</taxon>
        <taxon>Tracheophyta</taxon>
        <taxon>Spermatophyta</taxon>
        <taxon>Magnoliopsida</taxon>
        <taxon>eudicotyledons</taxon>
        <taxon>Gunneridae</taxon>
        <taxon>Pentapetalae</taxon>
        <taxon>rosids</taxon>
        <taxon>malvids</taxon>
        <taxon>Malvales</taxon>
        <taxon>Malvaceae</taxon>
        <taxon>Malvoideae</taxon>
        <taxon>Gossypium</taxon>
    </lineage>
</organism>
<dbReference type="SUPFAM" id="SSF52047">
    <property type="entry name" value="RNI-like"/>
    <property type="match status" value="2"/>
</dbReference>
<evidence type="ECO:0000256" key="11">
    <source>
        <dbReference type="ARBA" id="ARBA00023180"/>
    </source>
</evidence>
<evidence type="ECO:0000256" key="1">
    <source>
        <dbReference type="ARBA" id="ARBA00004251"/>
    </source>
</evidence>
<feature type="domain" description="Leucine-rich repeat-containing N-terminal plant-type" evidence="14">
    <location>
        <begin position="32"/>
        <end position="75"/>
    </location>
</feature>
<feature type="transmembrane region" description="Helical" evidence="12">
    <location>
        <begin position="1003"/>
        <end position="1026"/>
    </location>
</feature>
<keyword evidence="8 12" id="KW-1133">Transmembrane helix</keyword>
<keyword evidence="5 12" id="KW-0812">Transmembrane</keyword>
<name>A0A0D2RCU9_GOSRA</name>
<dbReference type="SUPFAM" id="SSF52058">
    <property type="entry name" value="L domain-like"/>
    <property type="match status" value="1"/>
</dbReference>
<comment type="similarity">
    <text evidence="2">Belongs to the RLP family.</text>
</comment>
<dbReference type="InterPro" id="IPR046956">
    <property type="entry name" value="RLP23-like"/>
</dbReference>
<dbReference type="PANTHER" id="PTHR48061:SF20">
    <property type="entry name" value="LEUCINE-RICH REPEAT RECEPTOR PROTEIN KINASE MSP1-LIKE"/>
    <property type="match status" value="1"/>
</dbReference>
<dbReference type="InterPro" id="IPR003591">
    <property type="entry name" value="Leu-rich_rpt_typical-subtyp"/>
</dbReference>
<evidence type="ECO:0000256" key="9">
    <source>
        <dbReference type="ARBA" id="ARBA00023136"/>
    </source>
</evidence>
<accession>A0A0D2RCU9</accession>
<keyword evidence="3" id="KW-1003">Cell membrane</keyword>
<evidence type="ECO:0000256" key="7">
    <source>
        <dbReference type="ARBA" id="ARBA00022737"/>
    </source>
</evidence>
<evidence type="ECO:0000256" key="4">
    <source>
        <dbReference type="ARBA" id="ARBA00022614"/>
    </source>
</evidence>
<dbReference type="InterPro" id="IPR032675">
    <property type="entry name" value="LRR_dom_sf"/>
</dbReference>
<evidence type="ECO:0000256" key="6">
    <source>
        <dbReference type="ARBA" id="ARBA00022729"/>
    </source>
</evidence>
<dbReference type="InterPro" id="IPR001611">
    <property type="entry name" value="Leu-rich_rpt"/>
</dbReference>
<protein>
    <recommendedName>
        <fullName evidence="14">Leucine-rich repeat-containing N-terminal plant-type domain-containing protein</fullName>
    </recommendedName>
</protein>
<keyword evidence="11" id="KW-0325">Glycoprotein</keyword>
<dbReference type="EMBL" id="CM001741">
    <property type="protein sequence ID" value="KJB16995.1"/>
    <property type="molecule type" value="Genomic_DNA"/>
</dbReference>
<dbReference type="GO" id="GO:0005886">
    <property type="term" value="C:plasma membrane"/>
    <property type="evidence" value="ECO:0007669"/>
    <property type="project" value="UniProtKB-SubCell"/>
</dbReference>
<evidence type="ECO:0000256" key="13">
    <source>
        <dbReference type="SAM" id="SignalP"/>
    </source>
</evidence>
<dbReference type="FunFam" id="3.80.10.10:FF:000095">
    <property type="entry name" value="LRR receptor-like serine/threonine-protein kinase GSO1"/>
    <property type="match status" value="2"/>
</dbReference>